<dbReference type="InterPro" id="IPR017850">
    <property type="entry name" value="Alkaline_phosphatase_core_sf"/>
</dbReference>
<dbReference type="GO" id="GO:0008484">
    <property type="term" value="F:sulfuric ester hydrolase activity"/>
    <property type="evidence" value="ECO:0007669"/>
    <property type="project" value="InterPro"/>
</dbReference>
<dbReference type="WBParaSite" id="PSAMB.scaffold3857size16615.g22768.t1">
    <property type="protein sequence ID" value="PSAMB.scaffold3857size16615.g22768.t1"/>
    <property type="gene ID" value="PSAMB.scaffold3857size16615.g22768"/>
</dbReference>
<dbReference type="PANTHER" id="PTHR10342">
    <property type="entry name" value="ARYLSULFATASE"/>
    <property type="match status" value="1"/>
</dbReference>
<organism evidence="7 8">
    <name type="scientific">Plectus sambesii</name>
    <dbReference type="NCBI Taxonomy" id="2011161"/>
    <lineage>
        <taxon>Eukaryota</taxon>
        <taxon>Metazoa</taxon>
        <taxon>Ecdysozoa</taxon>
        <taxon>Nematoda</taxon>
        <taxon>Chromadorea</taxon>
        <taxon>Plectida</taxon>
        <taxon>Plectina</taxon>
        <taxon>Plectoidea</taxon>
        <taxon>Plectidae</taxon>
        <taxon>Plectus</taxon>
    </lineage>
</organism>
<comment type="similarity">
    <text evidence="2">Belongs to the sulfatase family.</text>
</comment>
<evidence type="ECO:0000313" key="8">
    <source>
        <dbReference type="WBParaSite" id="PSAMB.scaffold3857size16615.g22768.t1"/>
    </source>
</evidence>
<proteinExistence type="inferred from homology"/>
<dbReference type="InterPro" id="IPR000917">
    <property type="entry name" value="Sulfatase_N"/>
</dbReference>
<keyword evidence="5" id="KW-0325">Glycoprotein</keyword>
<dbReference type="PANTHER" id="PTHR10342:SF274">
    <property type="entry name" value="ARYLSULFATASE B"/>
    <property type="match status" value="1"/>
</dbReference>
<evidence type="ECO:0000256" key="3">
    <source>
        <dbReference type="ARBA" id="ARBA00022723"/>
    </source>
</evidence>
<sequence length="62" mass="7012">MADDHGWNDVDWHDPAMDTPNLNELAHSKHTVQLENAYVNQCCTPTRSALLSGYYPMHLGTQ</sequence>
<reference evidence="8" key="1">
    <citation type="submission" date="2022-11" db="UniProtKB">
        <authorList>
            <consortium name="WormBaseParasite"/>
        </authorList>
    </citation>
    <scope>IDENTIFICATION</scope>
</reference>
<evidence type="ECO:0000259" key="6">
    <source>
        <dbReference type="Pfam" id="PF00884"/>
    </source>
</evidence>
<evidence type="ECO:0000313" key="7">
    <source>
        <dbReference type="Proteomes" id="UP000887566"/>
    </source>
</evidence>
<evidence type="ECO:0000256" key="5">
    <source>
        <dbReference type="ARBA" id="ARBA00023180"/>
    </source>
</evidence>
<dbReference type="InterPro" id="IPR047115">
    <property type="entry name" value="ARSB"/>
</dbReference>
<name>A0A914WCH9_9BILA</name>
<keyword evidence="7" id="KW-1185">Reference proteome</keyword>
<protein>
    <submittedName>
        <fullName evidence="8">Sulfatase N-terminal domain-containing protein</fullName>
    </submittedName>
</protein>
<dbReference type="SUPFAM" id="SSF53649">
    <property type="entry name" value="Alkaline phosphatase-like"/>
    <property type="match status" value="1"/>
</dbReference>
<dbReference type="Proteomes" id="UP000887566">
    <property type="component" value="Unplaced"/>
</dbReference>
<evidence type="ECO:0000256" key="4">
    <source>
        <dbReference type="ARBA" id="ARBA00022837"/>
    </source>
</evidence>
<evidence type="ECO:0000256" key="1">
    <source>
        <dbReference type="ARBA" id="ARBA00001913"/>
    </source>
</evidence>
<keyword evidence="4" id="KW-0106">Calcium</keyword>
<evidence type="ECO:0000256" key="2">
    <source>
        <dbReference type="ARBA" id="ARBA00008779"/>
    </source>
</evidence>
<dbReference type="AlphaFoldDB" id="A0A914WCH9"/>
<comment type="cofactor">
    <cofactor evidence="1">
        <name>Ca(2+)</name>
        <dbReference type="ChEBI" id="CHEBI:29108"/>
    </cofactor>
</comment>
<dbReference type="GO" id="GO:0046872">
    <property type="term" value="F:metal ion binding"/>
    <property type="evidence" value="ECO:0007669"/>
    <property type="project" value="UniProtKB-KW"/>
</dbReference>
<dbReference type="Gene3D" id="3.40.720.10">
    <property type="entry name" value="Alkaline Phosphatase, subunit A"/>
    <property type="match status" value="1"/>
</dbReference>
<accession>A0A914WCH9</accession>
<keyword evidence="3" id="KW-0479">Metal-binding</keyword>
<dbReference type="Pfam" id="PF00884">
    <property type="entry name" value="Sulfatase"/>
    <property type="match status" value="1"/>
</dbReference>
<feature type="domain" description="Sulfatase N-terminal" evidence="6">
    <location>
        <begin position="1"/>
        <end position="60"/>
    </location>
</feature>